<dbReference type="EC" id="2.7.7.65" evidence="1"/>
<dbReference type="InterPro" id="IPR011006">
    <property type="entry name" value="CheY-like_superfamily"/>
</dbReference>
<dbReference type="EMBL" id="FWZT01000015">
    <property type="protein sequence ID" value="SMF49747.1"/>
    <property type="molecule type" value="Genomic_DNA"/>
</dbReference>
<dbReference type="Pfam" id="PF00072">
    <property type="entry name" value="Response_reg"/>
    <property type="match status" value="1"/>
</dbReference>
<dbReference type="AlphaFoldDB" id="A0A1Y6CDN7"/>
<dbReference type="Gene3D" id="3.30.70.270">
    <property type="match status" value="1"/>
</dbReference>
<protein>
    <recommendedName>
        <fullName evidence="1">diguanylate cyclase</fullName>
        <ecNumber evidence="1">2.7.7.65</ecNumber>
    </recommendedName>
</protein>
<accession>A0A1Y6CDN7</accession>
<dbReference type="RefSeq" id="WP_132319814.1">
    <property type="nucleotide sequence ID" value="NZ_FWZT01000015.1"/>
</dbReference>
<dbReference type="Proteomes" id="UP000192907">
    <property type="component" value="Unassembled WGS sequence"/>
</dbReference>
<dbReference type="SUPFAM" id="SSF55073">
    <property type="entry name" value="Nucleotide cyclase"/>
    <property type="match status" value="1"/>
</dbReference>
<dbReference type="PANTHER" id="PTHR45138">
    <property type="entry name" value="REGULATORY COMPONENTS OF SENSORY TRANSDUCTION SYSTEM"/>
    <property type="match status" value="1"/>
</dbReference>
<dbReference type="Pfam" id="PF00990">
    <property type="entry name" value="GGDEF"/>
    <property type="match status" value="1"/>
</dbReference>
<dbReference type="GO" id="GO:0052621">
    <property type="term" value="F:diguanylate cyclase activity"/>
    <property type="evidence" value="ECO:0007669"/>
    <property type="project" value="UniProtKB-EC"/>
</dbReference>
<feature type="domain" description="Response regulatory" evidence="5">
    <location>
        <begin position="8"/>
        <end position="123"/>
    </location>
</feature>
<proteinExistence type="predicted"/>
<feature type="coiled-coil region" evidence="4">
    <location>
        <begin position="118"/>
        <end position="152"/>
    </location>
</feature>
<feature type="domain" description="GGDEF" evidence="6">
    <location>
        <begin position="180"/>
        <end position="317"/>
    </location>
</feature>
<evidence type="ECO:0000256" key="2">
    <source>
        <dbReference type="ARBA" id="ARBA00034247"/>
    </source>
</evidence>
<dbReference type="InterPro" id="IPR000160">
    <property type="entry name" value="GGDEF_dom"/>
</dbReference>
<dbReference type="InterPro" id="IPR043128">
    <property type="entry name" value="Rev_trsase/Diguanyl_cyclase"/>
</dbReference>
<dbReference type="GO" id="GO:0000160">
    <property type="term" value="P:phosphorelay signal transduction system"/>
    <property type="evidence" value="ECO:0007669"/>
    <property type="project" value="InterPro"/>
</dbReference>
<keyword evidence="4" id="KW-0175">Coiled coil</keyword>
<sequence length="325" mass="36540">MTKEARHTVLVVEDSDVDAKILQKCLARAFDVIRCSTGEQALKMLKQQKIDVLVLDINLPGMSGIDVLRKVRSRARKDYLGVVVLTAGSESGTTELALSMGADGFGTKSDAVHHIVPLTHAALRVKAMTDELRDLNRKLRRANSRLTRLSNTDHLTGLYNMRYINQQLEQEFRRAKRYGTFFSVIMIDIDHFKTVNDDCDHLMGSFVISELGRQIRRVTRDVDFAGRYGGDEFIILLPETNAEGAHQVAMRLRDMVNHTIYDNGTNRKRITLSQGIHCFRPEIDRVNEGVQEALRSADAGLYEAKEGGRDRIVIIPSSKSVKKAS</sequence>
<evidence type="ECO:0000259" key="6">
    <source>
        <dbReference type="PROSITE" id="PS50887"/>
    </source>
</evidence>
<evidence type="ECO:0000256" key="3">
    <source>
        <dbReference type="PROSITE-ProRule" id="PRU00169"/>
    </source>
</evidence>
<dbReference type="SMART" id="SM00267">
    <property type="entry name" value="GGDEF"/>
    <property type="match status" value="1"/>
</dbReference>
<dbReference type="PANTHER" id="PTHR45138:SF9">
    <property type="entry name" value="DIGUANYLATE CYCLASE DGCM-RELATED"/>
    <property type="match status" value="1"/>
</dbReference>
<feature type="modified residue" description="4-aspartylphosphate" evidence="3">
    <location>
        <position position="56"/>
    </location>
</feature>
<evidence type="ECO:0000259" key="5">
    <source>
        <dbReference type="PROSITE" id="PS50110"/>
    </source>
</evidence>
<dbReference type="CDD" id="cd00156">
    <property type="entry name" value="REC"/>
    <property type="match status" value="1"/>
</dbReference>
<evidence type="ECO:0000313" key="8">
    <source>
        <dbReference type="Proteomes" id="UP000192907"/>
    </source>
</evidence>
<dbReference type="OrthoDB" id="5289318at2"/>
<keyword evidence="8" id="KW-1185">Reference proteome</keyword>
<dbReference type="PROSITE" id="PS50110">
    <property type="entry name" value="RESPONSE_REGULATORY"/>
    <property type="match status" value="1"/>
</dbReference>
<evidence type="ECO:0000313" key="7">
    <source>
        <dbReference type="EMBL" id="SMF49747.1"/>
    </source>
</evidence>
<dbReference type="PROSITE" id="PS50887">
    <property type="entry name" value="GGDEF"/>
    <property type="match status" value="1"/>
</dbReference>
<evidence type="ECO:0000256" key="4">
    <source>
        <dbReference type="SAM" id="Coils"/>
    </source>
</evidence>
<evidence type="ECO:0000256" key="1">
    <source>
        <dbReference type="ARBA" id="ARBA00012528"/>
    </source>
</evidence>
<comment type="catalytic activity">
    <reaction evidence="2">
        <text>2 GTP = 3',3'-c-di-GMP + 2 diphosphate</text>
        <dbReference type="Rhea" id="RHEA:24898"/>
        <dbReference type="ChEBI" id="CHEBI:33019"/>
        <dbReference type="ChEBI" id="CHEBI:37565"/>
        <dbReference type="ChEBI" id="CHEBI:58805"/>
        <dbReference type="EC" id="2.7.7.65"/>
    </reaction>
</comment>
<dbReference type="CDD" id="cd01949">
    <property type="entry name" value="GGDEF"/>
    <property type="match status" value="1"/>
</dbReference>
<name>A0A1Y6CDN7_9BACT</name>
<gene>
    <name evidence="7" type="ORF">SAMN06296036_115112</name>
</gene>
<dbReference type="SMART" id="SM00448">
    <property type="entry name" value="REC"/>
    <property type="match status" value="1"/>
</dbReference>
<dbReference type="InterPro" id="IPR050469">
    <property type="entry name" value="Diguanylate_Cyclase"/>
</dbReference>
<organism evidence="7 8">
    <name type="scientific">Pseudobacteriovorax antillogorgiicola</name>
    <dbReference type="NCBI Taxonomy" id="1513793"/>
    <lineage>
        <taxon>Bacteria</taxon>
        <taxon>Pseudomonadati</taxon>
        <taxon>Bdellovibrionota</taxon>
        <taxon>Oligoflexia</taxon>
        <taxon>Oligoflexales</taxon>
        <taxon>Pseudobacteriovoracaceae</taxon>
        <taxon>Pseudobacteriovorax</taxon>
    </lineage>
</organism>
<keyword evidence="3" id="KW-0597">Phosphoprotein</keyword>
<dbReference type="InterPro" id="IPR029787">
    <property type="entry name" value="Nucleotide_cyclase"/>
</dbReference>
<dbReference type="STRING" id="1513793.SAMN06296036_115112"/>
<dbReference type="NCBIfam" id="TIGR00254">
    <property type="entry name" value="GGDEF"/>
    <property type="match status" value="1"/>
</dbReference>
<dbReference type="FunFam" id="3.30.70.270:FF:000001">
    <property type="entry name" value="Diguanylate cyclase domain protein"/>
    <property type="match status" value="1"/>
</dbReference>
<dbReference type="InterPro" id="IPR001789">
    <property type="entry name" value="Sig_transdc_resp-reg_receiver"/>
</dbReference>
<dbReference type="SUPFAM" id="SSF52172">
    <property type="entry name" value="CheY-like"/>
    <property type="match status" value="1"/>
</dbReference>
<reference evidence="8" key="1">
    <citation type="submission" date="2017-04" db="EMBL/GenBank/DDBJ databases">
        <authorList>
            <person name="Varghese N."/>
            <person name="Submissions S."/>
        </authorList>
    </citation>
    <scope>NUCLEOTIDE SEQUENCE [LARGE SCALE GENOMIC DNA]</scope>
    <source>
        <strain evidence="8">RKEM611</strain>
    </source>
</reference>
<dbReference type="Gene3D" id="3.40.50.2300">
    <property type="match status" value="1"/>
</dbReference>